<dbReference type="Proteomes" id="UP000033841">
    <property type="component" value="Unassembled WGS sequence"/>
</dbReference>
<dbReference type="SUPFAM" id="SSF53383">
    <property type="entry name" value="PLP-dependent transferases"/>
    <property type="match status" value="1"/>
</dbReference>
<dbReference type="Pfam" id="PF00266">
    <property type="entry name" value="Aminotran_5"/>
    <property type="match status" value="1"/>
</dbReference>
<name>A0A0G0LF96_9BACT</name>
<evidence type="ECO:0000313" key="9">
    <source>
        <dbReference type="Proteomes" id="UP000033841"/>
    </source>
</evidence>
<evidence type="ECO:0000256" key="2">
    <source>
        <dbReference type="ARBA" id="ARBA00010447"/>
    </source>
</evidence>
<dbReference type="GO" id="GO:0031071">
    <property type="term" value="F:cysteine desulfurase activity"/>
    <property type="evidence" value="ECO:0007669"/>
    <property type="project" value="UniProtKB-EC"/>
</dbReference>
<evidence type="ECO:0000256" key="6">
    <source>
        <dbReference type="ARBA" id="ARBA00050776"/>
    </source>
</evidence>
<dbReference type="PANTHER" id="PTHR43586">
    <property type="entry name" value="CYSTEINE DESULFURASE"/>
    <property type="match status" value="1"/>
</dbReference>
<dbReference type="InterPro" id="IPR015424">
    <property type="entry name" value="PyrdxlP-dep_Trfase"/>
</dbReference>
<dbReference type="PANTHER" id="PTHR43586:SF8">
    <property type="entry name" value="CYSTEINE DESULFURASE 1, CHLOROPLASTIC"/>
    <property type="match status" value="1"/>
</dbReference>
<dbReference type="CDD" id="cd06453">
    <property type="entry name" value="SufS_like"/>
    <property type="match status" value="1"/>
</dbReference>
<feature type="domain" description="Aminotransferase class V" evidence="7">
    <location>
        <begin position="18"/>
        <end position="382"/>
    </location>
</feature>
<dbReference type="EMBL" id="LBVR01000034">
    <property type="protein sequence ID" value="KKQ90568.1"/>
    <property type="molecule type" value="Genomic_DNA"/>
</dbReference>
<sequence>MDIKSKFPIFKKYPDLAYLDNGATTLKPEIVLEKMNEYYREYSANIHRGIYGISERATEEYESARVKVARFIGAAPSEIIFTFGTTASINLVASGWADKNLKRGDEILVTEMEHHSNLVPWQNLAKKKGLKIKFLPLNGIFLDISDEVLKNLVNEKTKMMAMVQVSNVLGTVNPVKDIIEKVKKINPKIVVVVDGAQAVAHMPIKVKDLGADFYAFSGHKMYGPTGIGVLWGKKERLEETEPVNFGGGMIEEVTEEGFRMASIPFRFEGGTPPIGEAIGLGEAVDFIEELGWKDIMEQEINTYKYLEEKIGGLAEMMGEGTIKILVMKGAHPHDVAQILDTVGVCVRAGHHCAMPLHQKLGLMASTRVSLAVYNDKSDVDKLIGGIKKVNKIFVKED</sequence>
<dbReference type="InterPro" id="IPR010970">
    <property type="entry name" value="Cys_dSase_SufS"/>
</dbReference>
<evidence type="ECO:0000259" key="7">
    <source>
        <dbReference type="Pfam" id="PF00266"/>
    </source>
</evidence>
<dbReference type="Gene3D" id="3.90.1150.10">
    <property type="entry name" value="Aspartate Aminotransferase, domain 1"/>
    <property type="match status" value="1"/>
</dbReference>
<comment type="caution">
    <text evidence="8">The sequence shown here is derived from an EMBL/GenBank/DDBJ whole genome shotgun (WGS) entry which is preliminary data.</text>
</comment>
<dbReference type="NCBIfam" id="TIGR01979">
    <property type="entry name" value="sufS"/>
    <property type="match status" value="1"/>
</dbReference>
<dbReference type="GO" id="GO:0006534">
    <property type="term" value="P:cysteine metabolic process"/>
    <property type="evidence" value="ECO:0007669"/>
    <property type="project" value="InterPro"/>
</dbReference>
<dbReference type="InterPro" id="IPR015422">
    <property type="entry name" value="PyrdxlP-dep_Trfase_small"/>
</dbReference>
<keyword evidence="8" id="KW-0456">Lyase</keyword>
<organism evidence="8 9">
    <name type="scientific">Candidatus Shapirobacteria bacterium GW2011_GWE1_38_92</name>
    <dbReference type="NCBI Taxonomy" id="1618489"/>
    <lineage>
        <taxon>Bacteria</taxon>
        <taxon>Candidatus Shapironibacteriota</taxon>
    </lineage>
</organism>
<dbReference type="PATRIC" id="fig|1618489.3.peg.552"/>
<dbReference type="EC" id="2.8.1.7" evidence="3"/>
<evidence type="ECO:0000256" key="5">
    <source>
        <dbReference type="ARBA" id="ARBA00022898"/>
    </source>
</evidence>
<evidence type="ECO:0000256" key="3">
    <source>
        <dbReference type="ARBA" id="ARBA00012239"/>
    </source>
</evidence>
<evidence type="ECO:0000256" key="1">
    <source>
        <dbReference type="ARBA" id="ARBA00001933"/>
    </source>
</evidence>
<comment type="catalytic activity">
    <reaction evidence="6">
        <text>(sulfur carrier)-H + L-cysteine = (sulfur carrier)-SH + L-alanine</text>
        <dbReference type="Rhea" id="RHEA:43892"/>
        <dbReference type="Rhea" id="RHEA-COMP:14737"/>
        <dbReference type="Rhea" id="RHEA-COMP:14739"/>
        <dbReference type="ChEBI" id="CHEBI:29917"/>
        <dbReference type="ChEBI" id="CHEBI:35235"/>
        <dbReference type="ChEBI" id="CHEBI:57972"/>
        <dbReference type="ChEBI" id="CHEBI:64428"/>
        <dbReference type="EC" id="2.8.1.7"/>
    </reaction>
</comment>
<evidence type="ECO:0000256" key="4">
    <source>
        <dbReference type="ARBA" id="ARBA00022679"/>
    </source>
</evidence>
<dbReference type="AlphaFoldDB" id="A0A0G0LF96"/>
<dbReference type="Gene3D" id="3.40.640.10">
    <property type="entry name" value="Type I PLP-dependent aspartate aminotransferase-like (Major domain)"/>
    <property type="match status" value="1"/>
</dbReference>
<keyword evidence="5" id="KW-0663">Pyridoxal phosphate</keyword>
<dbReference type="GO" id="GO:0016829">
    <property type="term" value="F:lyase activity"/>
    <property type="evidence" value="ECO:0007669"/>
    <property type="project" value="UniProtKB-KW"/>
</dbReference>
<comment type="cofactor">
    <cofactor evidence="1">
        <name>pyridoxal 5'-phosphate</name>
        <dbReference type="ChEBI" id="CHEBI:597326"/>
    </cofactor>
</comment>
<dbReference type="InterPro" id="IPR000192">
    <property type="entry name" value="Aminotrans_V_dom"/>
</dbReference>
<keyword evidence="4" id="KW-0808">Transferase</keyword>
<reference evidence="8 9" key="1">
    <citation type="journal article" date="2015" name="Nature">
        <title>rRNA introns, odd ribosomes, and small enigmatic genomes across a large radiation of phyla.</title>
        <authorList>
            <person name="Brown C.T."/>
            <person name="Hug L.A."/>
            <person name="Thomas B.C."/>
            <person name="Sharon I."/>
            <person name="Castelle C.J."/>
            <person name="Singh A."/>
            <person name="Wilkins M.J."/>
            <person name="Williams K.H."/>
            <person name="Banfield J.F."/>
        </authorList>
    </citation>
    <scope>NUCLEOTIDE SEQUENCE [LARGE SCALE GENOMIC DNA]</scope>
</reference>
<gene>
    <name evidence="8" type="ORF">UT14_C0034G0007</name>
</gene>
<proteinExistence type="inferred from homology"/>
<protein>
    <recommendedName>
        <fullName evidence="3">cysteine desulfurase</fullName>
        <ecNumber evidence="3">2.8.1.7</ecNumber>
    </recommendedName>
</protein>
<accession>A0A0G0LF96</accession>
<dbReference type="GO" id="GO:0030170">
    <property type="term" value="F:pyridoxal phosphate binding"/>
    <property type="evidence" value="ECO:0007669"/>
    <property type="project" value="InterPro"/>
</dbReference>
<comment type="similarity">
    <text evidence="2">Belongs to the class-V pyridoxal-phosphate-dependent aminotransferase family. Csd subfamily.</text>
</comment>
<dbReference type="InterPro" id="IPR015421">
    <property type="entry name" value="PyrdxlP-dep_Trfase_major"/>
</dbReference>
<evidence type="ECO:0000313" key="8">
    <source>
        <dbReference type="EMBL" id="KKQ90568.1"/>
    </source>
</evidence>